<dbReference type="GO" id="GO:0005525">
    <property type="term" value="F:GTP binding"/>
    <property type="evidence" value="ECO:0007669"/>
    <property type="project" value="InterPro"/>
</dbReference>
<evidence type="ECO:0000256" key="2">
    <source>
        <dbReference type="ARBA" id="ARBA00022741"/>
    </source>
</evidence>
<protein>
    <recommendedName>
        <fullName evidence="4">AIG1-type G domain-containing protein</fullName>
    </recommendedName>
</protein>
<dbReference type="PROSITE" id="PS00675">
    <property type="entry name" value="SIGMA54_INTERACT_1"/>
    <property type="match status" value="1"/>
</dbReference>
<evidence type="ECO:0000313" key="5">
    <source>
        <dbReference type="EMBL" id="KAK2855323.1"/>
    </source>
</evidence>
<evidence type="ECO:0000259" key="4">
    <source>
        <dbReference type="Pfam" id="PF04548"/>
    </source>
</evidence>
<name>A0AA88NAX7_TACVA</name>
<dbReference type="SUPFAM" id="SSF52540">
    <property type="entry name" value="P-loop containing nucleoside triphosphate hydrolases"/>
    <property type="match status" value="2"/>
</dbReference>
<comment type="caution">
    <text evidence="5">The sequence shown here is derived from an EMBL/GenBank/DDBJ whole genome shotgun (WGS) entry which is preliminary data.</text>
</comment>
<dbReference type="InterPro" id="IPR006703">
    <property type="entry name" value="G_AIG1"/>
</dbReference>
<evidence type="ECO:0000256" key="3">
    <source>
        <dbReference type="SAM" id="Coils"/>
    </source>
</evidence>
<comment type="similarity">
    <text evidence="1">Belongs to the TRAFAC class TrmE-Era-EngA-EngB-Septin-like GTPase superfamily. AIG1/Toc34/Toc159-like paraseptin GTPase family. IAN subfamily.</text>
</comment>
<sequence length="525" mass="60396">MAQFPCSSQRNEETKKQLHEIKTESISLKGFITRYILNTRTVIDDERLKKVAFGEKRKGKPHKTMLIVGETGVGKSTLINAMVNYMLGVESKDRIWFEVIETKEEQSDSQTHAVTVYDVFTEHCPFSLTVIDTPGFGSTKGINEDLIVAEGLHELFKCKDGVDELNVVCLVMKSSTNRLTERQHYVFNAVLSLFGNDVEKNIVLFVTHAPTKPTNAIKVIKQSKVPCALTAKGEPVHFMFNNGHCEDFNNEEISDNYQASWNLLNTTMENFLSFLQELKPINLKITEAVLKKRKQLTSSIFGIKNKIIQAEQKQKELEQTKEALKEHEKKGDHHNWEYYVDEPYNAKESIEYSLWNMFTTKAMCCRVCEANCHYPGCWWVSDLSKCSMMSKGMCTVCECPVSNHDKEGKIYVPKTRRVKKTKEDLKKKYEIESGEIKTLMSRIENDMRKMEKEKSRLVEECYECVVLMEEITLKSDSVFTLQHMDFLIEKVKETGNTARVQKLQEMKNKMEEKSSKALAALKSLQ</sequence>
<proteinExistence type="inferred from homology"/>
<dbReference type="InterPro" id="IPR027417">
    <property type="entry name" value="P-loop_NTPase"/>
</dbReference>
<gene>
    <name evidence="5" type="ORF">Q7C36_007192</name>
</gene>
<feature type="domain" description="AIG1-type G" evidence="4">
    <location>
        <begin position="64"/>
        <end position="216"/>
    </location>
</feature>
<evidence type="ECO:0000313" key="6">
    <source>
        <dbReference type="Proteomes" id="UP001187315"/>
    </source>
</evidence>
<accession>A0AA88NAX7</accession>
<keyword evidence="3" id="KW-0175">Coiled coil</keyword>
<keyword evidence="2" id="KW-0547">Nucleotide-binding</keyword>
<dbReference type="CDD" id="cd00882">
    <property type="entry name" value="Ras_like_GTPase"/>
    <property type="match status" value="1"/>
</dbReference>
<dbReference type="PANTHER" id="PTHR32046:SF11">
    <property type="entry name" value="IMMUNE-ASSOCIATED NUCLEOTIDE-BINDING PROTEIN 10-LIKE"/>
    <property type="match status" value="1"/>
</dbReference>
<dbReference type="InterPro" id="IPR025662">
    <property type="entry name" value="Sigma_54_int_dom_ATP-bd_1"/>
</dbReference>
<organism evidence="5 6">
    <name type="scientific">Tachysurus vachellii</name>
    <name type="common">Darkbarbel catfish</name>
    <name type="synonym">Pelteobagrus vachellii</name>
    <dbReference type="NCBI Taxonomy" id="175792"/>
    <lineage>
        <taxon>Eukaryota</taxon>
        <taxon>Metazoa</taxon>
        <taxon>Chordata</taxon>
        <taxon>Craniata</taxon>
        <taxon>Vertebrata</taxon>
        <taxon>Euteleostomi</taxon>
        <taxon>Actinopterygii</taxon>
        <taxon>Neopterygii</taxon>
        <taxon>Teleostei</taxon>
        <taxon>Ostariophysi</taxon>
        <taxon>Siluriformes</taxon>
        <taxon>Bagridae</taxon>
        <taxon>Tachysurus</taxon>
    </lineage>
</organism>
<dbReference type="PANTHER" id="PTHR32046">
    <property type="entry name" value="G DOMAIN-CONTAINING PROTEIN"/>
    <property type="match status" value="1"/>
</dbReference>
<keyword evidence="6" id="KW-1185">Reference proteome</keyword>
<dbReference type="Pfam" id="PF04548">
    <property type="entry name" value="AIG1"/>
    <property type="match status" value="1"/>
</dbReference>
<dbReference type="EMBL" id="JAVHJS010000006">
    <property type="protein sequence ID" value="KAK2855323.1"/>
    <property type="molecule type" value="Genomic_DNA"/>
</dbReference>
<feature type="coiled-coil region" evidence="3">
    <location>
        <begin position="300"/>
        <end position="330"/>
    </location>
</feature>
<evidence type="ECO:0000256" key="1">
    <source>
        <dbReference type="ARBA" id="ARBA00008535"/>
    </source>
</evidence>
<reference evidence="5" key="1">
    <citation type="submission" date="2023-08" db="EMBL/GenBank/DDBJ databases">
        <title>Pelteobagrus vachellii genome.</title>
        <authorList>
            <person name="Liu H."/>
        </authorList>
    </citation>
    <scope>NUCLEOTIDE SEQUENCE</scope>
    <source>
        <strain evidence="5">PRFRI_2022a</strain>
        <tissue evidence="5">Muscle</tissue>
    </source>
</reference>
<dbReference type="AlphaFoldDB" id="A0AA88NAX7"/>
<dbReference type="Proteomes" id="UP001187315">
    <property type="component" value="Unassembled WGS sequence"/>
</dbReference>
<dbReference type="Gene3D" id="3.40.50.300">
    <property type="entry name" value="P-loop containing nucleotide triphosphate hydrolases"/>
    <property type="match status" value="1"/>
</dbReference>